<name>A0A378QLP7_MORLA</name>
<dbReference type="RefSeq" id="WP_181879733.1">
    <property type="nucleotide sequence ID" value="NZ_UGQC01000001.1"/>
</dbReference>
<sequence>MTKLPLPRFFSNFKLSTVSLAITALSGIPSMAQTVEVTDRIALSGKISNATPHSQDDTRLILDNSGQNVYGVSDLDKQLDTYNDSTSFLWSRATHWGGTNYNTKTDLGTLRSDNKKSSAITAIAQDGKILAGRSKENRNHAGDAFHAGIWSETNYDNKADLGIDLPNWGTSAIYGLSDDGTVAVGRSFFDNLPVANSTTLGRATVWTAKDSQARIELGTLKTDNGGESRALAVSADGKVVVGISESDKVPSRATVWYGNGWTNKKDLDSLTNEAEFISRANTISKDGTIIGGMSHSGDKGLSTATLWMGDEWNTKIKLGSLDGQNLYDSEVNAISGDGKVAGGWSSNQNQEFRPIVWSGENYNVKTDLGTLAKNNRGSAIVSSFNQDGTIAAGFSEDETHNNGSWRPTVWKIEYVENNPTPPIVPTPPTNPPVVNPPVVTPPTNPAPTPPVVTPPTNPPTVPTPPPVTPPAPTPTPVVVTKIDVANTAQTVNKLGQDSFTLMSMQSHALDRLQYSCVNYDGVCFGVQQDVSLAKDKEGNKHRDVAMGVNVGYGFGNGLSAGVSLDHSINRKLPDSYRHSDDNVGVGAVVRYHSPKGYFGEISGAYDKYAVTITRPTLANTEIGVNDADIKGTAYGLKVGKNFGNQNKHRAYVGVKHRDISRGAYTENEQTDFPISYGEMSYKNTALTVGASTNVALTDKLSWVSDVQVERHLSGDDPVYTASLTGVDKYEFSHTSTPAKTQGYIATGISYKVVPQTRIEVMPYVNKNANGEHGGGAVFRIETTF</sequence>
<dbReference type="Proteomes" id="UP000254107">
    <property type="component" value="Unassembled WGS sequence"/>
</dbReference>
<protein>
    <submittedName>
        <fullName evidence="3">Probable extracellular repeat, HAF family</fullName>
    </submittedName>
</protein>
<organism evidence="3 4">
    <name type="scientific">Moraxella lacunata</name>
    <dbReference type="NCBI Taxonomy" id="477"/>
    <lineage>
        <taxon>Bacteria</taxon>
        <taxon>Pseudomonadati</taxon>
        <taxon>Pseudomonadota</taxon>
        <taxon>Gammaproteobacteria</taxon>
        <taxon>Moraxellales</taxon>
        <taxon>Moraxellaceae</taxon>
        <taxon>Moraxella</taxon>
    </lineage>
</organism>
<evidence type="ECO:0000256" key="2">
    <source>
        <dbReference type="SAM" id="SignalP"/>
    </source>
</evidence>
<evidence type="ECO:0000313" key="4">
    <source>
        <dbReference type="Proteomes" id="UP000254107"/>
    </source>
</evidence>
<dbReference type="SUPFAM" id="SSF103515">
    <property type="entry name" value="Autotransporter"/>
    <property type="match status" value="1"/>
</dbReference>
<dbReference type="PRINTS" id="PR01217">
    <property type="entry name" value="PRICHEXTENSN"/>
</dbReference>
<evidence type="ECO:0000313" key="3">
    <source>
        <dbReference type="EMBL" id="STZ01234.1"/>
    </source>
</evidence>
<feature type="signal peptide" evidence="2">
    <location>
        <begin position="1"/>
        <end position="32"/>
    </location>
</feature>
<reference evidence="3 4" key="1">
    <citation type="submission" date="2018-06" db="EMBL/GenBank/DDBJ databases">
        <authorList>
            <consortium name="Pathogen Informatics"/>
            <person name="Doyle S."/>
        </authorList>
    </citation>
    <scope>NUCLEOTIDE SEQUENCE [LARGE SCALE GENOMIC DNA]</scope>
    <source>
        <strain evidence="3 4">NCTC7911</strain>
    </source>
</reference>
<keyword evidence="2" id="KW-0732">Signal</keyword>
<dbReference type="InterPro" id="IPR036709">
    <property type="entry name" value="Autotransporte_beta_dom_sf"/>
</dbReference>
<feature type="region of interest" description="Disordered" evidence="1">
    <location>
        <begin position="424"/>
        <end position="471"/>
    </location>
</feature>
<gene>
    <name evidence="3" type="ORF">NCTC7911_02656</name>
</gene>
<evidence type="ECO:0000256" key="1">
    <source>
        <dbReference type="SAM" id="MobiDB-lite"/>
    </source>
</evidence>
<keyword evidence="4" id="KW-1185">Reference proteome</keyword>
<dbReference type="AlphaFoldDB" id="A0A378QLP7"/>
<accession>A0A378QLP7</accession>
<dbReference type="GeneID" id="302271682"/>
<dbReference type="Gene3D" id="2.40.128.130">
    <property type="entry name" value="Autotransporter beta-domain"/>
    <property type="match status" value="1"/>
</dbReference>
<feature type="chain" id="PRO_5016846485" evidence="2">
    <location>
        <begin position="33"/>
        <end position="784"/>
    </location>
</feature>
<dbReference type="EMBL" id="UGQC01000001">
    <property type="protein sequence ID" value="STZ01234.1"/>
    <property type="molecule type" value="Genomic_DNA"/>
</dbReference>
<proteinExistence type="predicted"/>